<evidence type="ECO:0000256" key="5">
    <source>
        <dbReference type="ARBA" id="ARBA00022692"/>
    </source>
</evidence>
<reference evidence="10 12" key="1">
    <citation type="submission" date="2018-06" db="EMBL/GenBank/DDBJ databases">
        <authorList>
            <consortium name="Pathogen Informatics"/>
            <person name="Doyle S."/>
        </authorList>
    </citation>
    <scope>NUCLEOTIDE SEQUENCE [LARGE SCALE GENOMIC DNA]</scope>
    <source>
        <strain evidence="10 12">NCTC13830</strain>
    </source>
</reference>
<feature type="transmembrane region" description="Helical" evidence="8">
    <location>
        <begin position="172"/>
        <end position="195"/>
    </location>
</feature>
<evidence type="ECO:0000313" key="10">
    <source>
        <dbReference type="EMBL" id="SUM42606.1"/>
    </source>
</evidence>
<dbReference type="GO" id="GO:0008982">
    <property type="term" value="F:protein-N(PI)-phosphohistidine-sugar phosphotransferase activity"/>
    <property type="evidence" value="ECO:0007669"/>
    <property type="project" value="InterPro"/>
</dbReference>
<feature type="transmembrane region" description="Helical" evidence="8">
    <location>
        <begin position="70"/>
        <end position="96"/>
    </location>
</feature>
<organism evidence="10 12">
    <name type="scientific">Staphylococcus petrasii</name>
    <dbReference type="NCBI Taxonomy" id="1276936"/>
    <lineage>
        <taxon>Bacteria</taxon>
        <taxon>Bacillati</taxon>
        <taxon>Bacillota</taxon>
        <taxon>Bacilli</taxon>
        <taxon>Bacillales</taxon>
        <taxon>Staphylococcaceae</taxon>
        <taxon>Staphylococcus</taxon>
    </lineage>
</organism>
<feature type="transmembrane region" description="Helical" evidence="8">
    <location>
        <begin position="207"/>
        <end position="229"/>
    </location>
</feature>
<dbReference type="OrthoDB" id="400429at2"/>
<dbReference type="GO" id="GO:0009401">
    <property type="term" value="P:phosphoenolpyruvate-dependent sugar phosphotransferase system"/>
    <property type="evidence" value="ECO:0007669"/>
    <property type="project" value="InterPro"/>
</dbReference>
<proteinExistence type="predicted"/>
<dbReference type="PANTHER" id="PTHR40063">
    <property type="entry name" value="MEMBRANE PROTEIN-RELATED"/>
    <property type="match status" value="1"/>
</dbReference>
<evidence type="ECO:0000313" key="11">
    <source>
        <dbReference type="EMBL" id="TGE15882.1"/>
    </source>
</evidence>
<feature type="transmembrane region" description="Helical" evidence="8">
    <location>
        <begin position="33"/>
        <end position="58"/>
    </location>
</feature>
<evidence type="ECO:0000256" key="2">
    <source>
        <dbReference type="ARBA" id="ARBA00022448"/>
    </source>
</evidence>
<reference evidence="11 13" key="2">
    <citation type="submission" date="2019-04" db="EMBL/GenBank/DDBJ databases">
        <title>Genomic characterization of Staphylococcus petrasii strains.</title>
        <authorList>
            <person name="Vrbovska V."/>
            <person name="Kovarovic V."/>
            <person name="Maslanova I."/>
            <person name="Indrakova A."/>
            <person name="Petras P."/>
            <person name="Sedo O."/>
            <person name="Svec P."/>
            <person name="Fisarova L."/>
            <person name="Sedlacek I."/>
            <person name="Doskar J."/>
            <person name="Pantucek R."/>
        </authorList>
    </citation>
    <scope>NUCLEOTIDE SEQUENCE [LARGE SCALE GENOMIC DNA]</scope>
    <source>
        <strain evidence="11 13">P5404</strain>
    </source>
</reference>
<evidence type="ECO:0000259" key="9">
    <source>
        <dbReference type="Pfam" id="PF13303"/>
    </source>
</evidence>
<accession>A0A5F1B187</accession>
<dbReference type="Proteomes" id="UP000297598">
    <property type="component" value="Unassembled WGS sequence"/>
</dbReference>
<dbReference type="RefSeq" id="WP_103297166.1">
    <property type="nucleotide sequence ID" value="NZ_AP040368.1"/>
</dbReference>
<feature type="transmembrane region" description="Helical" evidence="8">
    <location>
        <begin position="102"/>
        <end position="120"/>
    </location>
</feature>
<keyword evidence="3" id="KW-1003">Cell membrane</keyword>
<feature type="domain" description="Phosphotransferase system EIIC" evidence="9">
    <location>
        <begin position="31"/>
        <end position="327"/>
    </location>
</feature>
<dbReference type="EMBL" id="UHDO01000001">
    <property type="protein sequence ID" value="SUM42606.1"/>
    <property type="molecule type" value="Genomic_DNA"/>
</dbReference>
<evidence type="ECO:0000256" key="6">
    <source>
        <dbReference type="ARBA" id="ARBA00022989"/>
    </source>
</evidence>
<evidence type="ECO:0000256" key="7">
    <source>
        <dbReference type="ARBA" id="ARBA00023136"/>
    </source>
</evidence>
<keyword evidence="7 8" id="KW-0472">Membrane</keyword>
<sequence>MNIILGVGTLVIVLIVMTLFLKFAPYGQEGLQALSGAACATFLPQAFLSYAIGGIFHIKFLQEIGDLAGSLGGIAVGILACLNLKVSPVFAVIVGLTLKEFSLLPAFIAAYLTAFVIKFIQKKVPDGLDLIVVILVAPALVYGLATLINPGVTAVLNSIANAVNSVGDSSPYALAIILGLIIPVTSMTPLSSMVLASILGLTGVPMAIGAITCTGASFANFTLFNLLKIGNKSNRFAVFIEPLTQIDLIVKYAPVLYGANALIGMVTACIINFSGLKIGVTGMATPMAGAIVLFGFNNPITSIITIVAVAITAVVLAFIIGLIIKKFDLLHLHIPMPWNKNKDNKEQHSQA</sequence>
<dbReference type="GeneID" id="48900896"/>
<dbReference type="Proteomes" id="UP000254047">
    <property type="component" value="Unassembled WGS sequence"/>
</dbReference>
<keyword evidence="5 8" id="KW-0812">Transmembrane</keyword>
<evidence type="ECO:0000256" key="4">
    <source>
        <dbReference type="ARBA" id="ARBA00022597"/>
    </source>
</evidence>
<feature type="transmembrane region" description="Helical" evidence="8">
    <location>
        <begin position="127"/>
        <end position="152"/>
    </location>
</feature>
<evidence type="ECO:0000313" key="12">
    <source>
        <dbReference type="Proteomes" id="UP000254047"/>
    </source>
</evidence>
<dbReference type="GO" id="GO:0005886">
    <property type="term" value="C:plasma membrane"/>
    <property type="evidence" value="ECO:0007669"/>
    <property type="project" value="UniProtKB-SubCell"/>
</dbReference>
<keyword evidence="4 11" id="KW-0762">Sugar transport</keyword>
<evidence type="ECO:0000256" key="8">
    <source>
        <dbReference type="SAM" id="Phobius"/>
    </source>
</evidence>
<feature type="transmembrane region" description="Helical" evidence="8">
    <location>
        <begin position="249"/>
        <end position="271"/>
    </location>
</feature>
<gene>
    <name evidence="11" type="ORF">BJR09_10520</name>
    <name evidence="10" type="ORF">NCTC13830_00125</name>
</gene>
<keyword evidence="6 8" id="KW-1133">Transmembrane helix</keyword>
<comment type="subcellular location">
    <subcellularLocation>
        <location evidence="1">Cell membrane</location>
        <topology evidence="1">Multi-pass membrane protein</topology>
    </subcellularLocation>
</comment>
<dbReference type="InterPro" id="IPR003352">
    <property type="entry name" value="PTS_EIIC"/>
</dbReference>
<evidence type="ECO:0000256" key="3">
    <source>
        <dbReference type="ARBA" id="ARBA00022475"/>
    </source>
</evidence>
<evidence type="ECO:0000313" key="13">
    <source>
        <dbReference type="Proteomes" id="UP000297598"/>
    </source>
</evidence>
<feature type="transmembrane region" description="Helical" evidence="8">
    <location>
        <begin position="7"/>
        <end position="27"/>
    </location>
</feature>
<dbReference type="PANTHER" id="PTHR40063:SF1">
    <property type="entry name" value="MEMBRANE PROTEIN"/>
    <property type="match status" value="1"/>
</dbReference>
<keyword evidence="13" id="KW-1185">Reference proteome</keyword>
<keyword evidence="2" id="KW-0813">Transport</keyword>
<evidence type="ECO:0000256" key="1">
    <source>
        <dbReference type="ARBA" id="ARBA00004651"/>
    </source>
</evidence>
<feature type="transmembrane region" description="Helical" evidence="8">
    <location>
        <begin position="278"/>
        <end position="296"/>
    </location>
</feature>
<protein>
    <submittedName>
        <fullName evidence="11">PTS sugar transporter subunit IIC</fullName>
    </submittedName>
    <submittedName>
        <fullName evidence="10">Transcriptional regulator pfoR</fullName>
    </submittedName>
</protein>
<dbReference type="Pfam" id="PF13303">
    <property type="entry name" value="PTS_EIIC_2"/>
    <property type="match status" value="1"/>
</dbReference>
<feature type="transmembrane region" description="Helical" evidence="8">
    <location>
        <begin position="302"/>
        <end position="324"/>
    </location>
</feature>
<dbReference type="AlphaFoldDB" id="A0A380FWI2"/>
<dbReference type="EMBL" id="SRLS01000018">
    <property type="protein sequence ID" value="TGE15882.1"/>
    <property type="molecule type" value="Genomic_DNA"/>
</dbReference>
<accession>A0A380FWI2</accession>
<name>A0A380FWI2_9STAP</name>